<feature type="transmembrane region" description="Helical" evidence="1">
    <location>
        <begin position="21"/>
        <end position="52"/>
    </location>
</feature>
<reference evidence="2" key="1">
    <citation type="submission" date="2024-10" db="EMBL/GenBank/DDBJ databases">
        <authorList>
            <person name="Lesea H.P."/>
            <person name="Kuehl J.V."/>
            <person name="Chandonia J.-M."/>
        </authorList>
    </citation>
    <scope>NUCLEOTIDE SEQUENCE</scope>
    <source>
        <strain evidence="2">FW102-FHT14D07</strain>
    </source>
</reference>
<proteinExistence type="predicted"/>
<organism evidence="2">
    <name type="scientific">Rhodanobacter sp. FW102-FHT14D07</name>
    <dbReference type="NCBI Taxonomy" id="3351462"/>
    <lineage>
        <taxon>Bacteria</taxon>
        <taxon>Pseudomonadati</taxon>
        <taxon>Pseudomonadota</taxon>
        <taxon>Gammaproteobacteria</taxon>
        <taxon>Lysobacterales</taxon>
        <taxon>Rhodanobacteraceae</taxon>
        <taxon>Rhodanobacter</taxon>
    </lineage>
</organism>
<dbReference type="RefSeq" id="WP_395116029.1">
    <property type="nucleotide sequence ID" value="NZ_CP170721.1"/>
</dbReference>
<gene>
    <name evidence="2" type="ORF">ACFYG5_14215</name>
</gene>
<dbReference type="AlphaFoldDB" id="A0AB74UMZ3"/>
<keyword evidence="1" id="KW-1133">Transmembrane helix</keyword>
<evidence type="ECO:0000313" key="2">
    <source>
        <dbReference type="EMBL" id="XIA17705.1"/>
    </source>
</evidence>
<sequence>MRLYLHSMRRPRHPLARFLSLLLGLAVIGVLLVFGLVVAGVLLIGGVIVLAIRQWKQAQAPAGVPTQGSAKPQPAVLEGEFRVIRQGRPVTH</sequence>
<protein>
    <submittedName>
        <fullName evidence="2">Uncharacterized protein</fullName>
    </submittedName>
</protein>
<accession>A0AB74UMZ3</accession>
<keyword evidence="1" id="KW-0472">Membrane</keyword>
<name>A0AB74UMZ3_9GAMM</name>
<evidence type="ECO:0000256" key="1">
    <source>
        <dbReference type="SAM" id="Phobius"/>
    </source>
</evidence>
<dbReference type="EMBL" id="CP170721">
    <property type="protein sequence ID" value="XIA17705.1"/>
    <property type="molecule type" value="Genomic_DNA"/>
</dbReference>
<keyword evidence="1" id="KW-0812">Transmembrane</keyword>